<dbReference type="STRING" id="213810.RUM_03670"/>
<dbReference type="EMBL" id="FP929052">
    <property type="protein sequence ID" value="CBL16606.1"/>
    <property type="molecule type" value="Genomic_DNA"/>
</dbReference>
<evidence type="ECO:0000313" key="6">
    <source>
        <dbReference type="EMBL" id="CBL16606.1"/>
    </source>
</evidence>
<dbReference type="PRINTS" id="PR00040">
    <property type="entry name" value="HTHMERR"/>
</dbReference>
<feature type="domain" description="HTH merR-type" evidence="5">
    <location>
        <begin position="1"/>
        <end position="70"/>
    </location>
</feature>
<dbReference type="InterPro" id="IPR047057">
    <property type="entry name" value="MerR_fam"/>
</dbReference>
<evidence type="ECO:0000256" key="3">
    <source>
        <dbReference type="ARBA" id="ARBA00023159"/>
    </source>
</evidence>
<dbReference type="SUPFAM" id="SSF89082">
    <property type="entry name" value="Antibiotic binding domain of TipA-like multidrug resistance regulators"/>
    <property type="match status" value="1"/>
</dbReference>
<dbReference type="PANTHER" id="PTHR30204">
    <property type="entry name" value="REDOX-CYCLING DRUG-SENSING TRANSCRIPTIONAL ACTIVATOR SOXR"/>
    <property type="match status" value="1"/>
</dbReference>
<dbReference type="Pfam" id="PF07739">
    <property type="entry name" value="TipAS"/>
    <property type="match status" value="1"/>
</dbReference>
<dbReference type="GO" id="GO:0003677">
    <property type="term" value="F:DNA binding"/>
    <property type="evidence" value="ECO:0007669"/>
    <property type="project" value="UniProtKB-KW"/>
</dbReference>
<evidence type="ECO:0000256" key="2">
    <source>
        <dbReference type="ARBA" id="ARBA00023125"/>
    </source>
</evidence>
<dbReference type="RefSeq" id="WP_015557513.1">
    <property type="nucleotide sequence ID" value="NC_021039.1"/>
</dbReference>
<dbReference type="SMART" id="SM00422">
    <property type="entry name" value="HTH_MERR"/>
    <property type="match status" value="1"/>
</dbReference>
<dbReference type="InterPro" id="IPR000551">
    <property type="entry name" value="MerR-type_HTH_dom"/>
</dbReference>
<keyword evidence="1" id="KW-0805">Transcription regulation</keyword>
<dbReference type="CDD" id="cd01106">
    <property type="entry name" value="HTH_TipAL-Mta"/>
    <property type="match status" value="1"/>
</dbReference>
<dbReference type="SUPFAM" id="SSF46955">
    <property type="entry name" value="Putative DNA-binding domain"/>
    <property type="match status" value="1"/>
</dbReference>
<dbReference type="PANTHER" id="PTHR30204:SF90">
    <property type="entry name" value="HTH-TYPE TRANSCRIPTIONAL ACTIVATOR MTA"/>
    <property type="match status" value="1"/>
</dbReference>
<gene>
    <name evidence="6" type="ordered locus">RUM_03670</name>
</gene>
<organism evidence="6 7">
    <name type="scientific">Ruminococcus champanellensis (strain DSM 18848 / JCM 17042 / KCTC 15320 / 18P13)</name>
    <dbReference type="NCBI Taxonomy" id="213810"/>
    <lineage>
        <taxon>Bacteria</taxon>
        <taxon>Bacillati</taxon>
        <taxon>Bacillota</taxon>
        <taxon>Clostridia</taxon>
        <taxon>Eubacteriales</taxon>
        <taxon>Oscillospiraceae</taxon>
        <taxon>Ruminococcus</taxon>
    </lineage>
</organism>
<evidence type="ECO:0000256" key="4">
    <source>
        <dbReference type="ARBA" id="ARBA00023163"/>
    </source>
</evidence>
<evidence type="ECO:0000259" key="5">
    <source>
        <dbReference type="PROSITE" id="PS50937"/>
    </source>
</evidence>
<dbReference type="InterPro" id="IPR036244">
    <property type="entry name" value="TipA-like_antibiotic-bd"/>
</dbReference>
<protein>
    <submittedName>
        <fullName evidence="6">Transcriptional regulator, MerR family</fullName>
    </submittedName>
</protein>
<dbReference type="InterPro" id="IPR009061">
    <property type="entry name" value="DNA-bd_dom_put_sf"/>
</dbReference>
<dbReference type="Gene3D" id="1.10.490.50">
    <property type="entry name" value="Antibiotic binding domain of TipA-like multidrug resistance regulators"/>
    <property type="match status" value="1"/>
</dbReference>
<dbReference type="Pfam" id="PF13411">
    <property type="entry name" value="MerR_1"/>
    <property type="match status" value="1"/>
</dbReference>
<dbReference type="InterPro" id="IPR012925">
    <property type="entry name" value="TipAS_dom"/>
</dbReference>
<sequence>MMTVHQVSQRTGVSIRTLQYYDRIGLLPPTAYSEAGYRLYDEGALEHLQQILLFRELEFSLKEIRRILQSPDFDRELALQQQIRLLTLKREHLDHLITFARGLQSTGGRNMDFTAFDTAKLDAYAKQAKEQWQDTAAYQEFSEKSKGRSKETEQGLAQGLMDIFREFGTCRDQDPGAEAPQALVQRLQGYISEHYYTCTREILGSLGEMYGAGGAFTGNIDKAGGKGTASFAREAIRIFCG</sequence>
<keyword evidence="3" id="KW-0010">Activator</keyword>
<evidence type="ECO:0000256" key="1">
    <source>
        <dbReference type="ARBA" id="ARBA00023015"/>
    </source>
</evidence>
<dbReference type="AlphaFoldDB" id="D4LAG1"/>
<reference evidence="6" key="2">
    <citation type="submission" date="2010-03" db="EMBL/GenBank/DDBJ databases">
        <authorList>
            <person name="Pajon A."/>
        </authorList>
    </citation>
    <scope>NUCLEOTIDE SEQUENCE</scope>
    <source>
        <strain evidence="6">Type strain: 18P13</strain>
    </source>
</reference>
<dbReference type="GeneID" id="83155201"/>
<evidence type="ECO:0000313" key="7">
    <source>
        <dbReference type="Proteomes" id="UP000007054"/>
    </source>
</evidence>
<accession>D4LAG1</accession>
<keyword evidence="4" id="KW-0804">Transcription</keyword>
<proteinExistence type="predicted"/>
<dbReference type="GO" id="GO:0003700">
    <property type="term" value="F:DNA-binding transcription factor activity"/>
    <property type="evidence" value="ECO:0007669"/>
    <property type="project" value="InterPro"/>
</dbReference>
<dbReference type="PATRIC" id="fig|213810.4.peg.274"/>
<dbReference type="Gene3D" id="1.10.1660.10">
    <property type="match status" value="1"/>
</dbReference>
<dbReference type="BioCyc" id="RCHA213810:RUM_RS01775-MONOMER"/>
<name>D4LAG1_RUMC1</name>
<reference evidence="6" key="1">
    <citation type="submission" date="2010-03" db="EMBL/GenBank/DDBJ databases">
        <title>The genome sequence of Ruminococcus sp. 18P13.</title>
        <authorList>
            <consortium name="metaHIT consortium -- http://www.metahit.eu/"/>
            <person name="Pajon A."/>
            <person name="Turner K."/>
            <person name="Parkhill J."/>
            <person name="Bernalier A."/>
        </authorList>
    </citation>
    <scope>NUCLEOTIDE SEQUENCE [LARGE SCALE GENOMIC DNA]</scope>
    <source>
        <strain evidence="6">Type strain: 18P13</strain>
    </source>
</reference>
<dbReference type="KEGG" id="rch:RUM_03670"/>
<keyword evidence="2" id="KW-0238">DNA-binding</keyword>
<dbReference type="Proteomes" id="UP000007054">
    <property type="component" value="Chromosome"/>
</dbReference>
<dbReference type="PROSITE" id="PS50937">
    <property type="entry name" value="HTH_MERR_2"/>
    <property type="match status" value="1"/>
</dbReference>
<keyword evidence="7" id="KW-1185">Reference proteome</keyword>
<dbReference type="HOGENOM" id="CLU_060077_0_6_9"/>